<evidence type="ECO:0000259" key="2">
    <source>
        <dbReference type="PROSITE" id="PS50006"/>
    </source>
</evidence>
<dbReference type="Proteomes" id="UP000248132">
    <property type="component" value="Unassembled WGS sequence"/>
</dbReference>
<dbReference type="SUPFAM" id="SSF49879">
    <property type="entry name" value="SMAD/FHA domain"/>
    <property type="match status" value="1"/>
</dbReference>
<sequence length="149" mass="16614">MNFNILDLSFLSVIFKVVLVIIVFLIIMQALKIMSKDVKRSTLKGGKNLGWKLRLDYSGDGGSFISGDIIPIGSRISIGRNQANQLLLPSQSVSAYHARIYFEDGRYMLEDLKSTNGTYINGVRADKKSLQPGDEIRISQTVLVVMDDE</sequence>
<dbReference type="Gene3D" id="2.60.200.20">
    <property type="match status" value="1"/>
</dbReference>
<evidence type="ECO:0000313" key="3">
    <source>
        <dbReference type="EMBL" id="PYG90324.1"/>
    </source>
</evidence>
<dbReference type="PANTHER" id="PTHR23308">
    <property type="entry name" value="NUCLEAR INHIBITOR OF PROTEIN PHOSPHATASE-1"/>
    <property type="match status" value="1"/>
</dbReference>
<proteinExistence type="predicted"/>
<evidence type="ECO:0000256" key="1">
    <source>
        <dbReference type="SAM" id="Phobius"/>
    </source>
</evidence>
<evidence type="ECO:0000313" key="4">
    <source>
        <dbReference type="Proteomes" id="UP000248132"/>
    </source>
</evidence>
<organism evidence="3 4">
    <name type="scientific">Ruminiclostridium sufflavum DSM 19573</name>
    <dbReference type="NCBI Taxonomy" id="1121337"/>
    <lineage>
        <taxon>Bacteria</taxon>
        <taxon>Bacillati</taxon>
        <taxon>Bacillota</taxon>
        <taxon>Clostridia</taxon>
        <taxon>Eubacteriales</taxon>
        <taxon>Oscillospiraceae</taxon>
        <taxon>Ruminiclostridium</taxon>
    </lineage>
</organism>
<dbReference type="PROSITE" id="PS50006">
    <property type="entry name" value="FHA_DOMAIN"/>
    <property type="match status" value="1"/>
</dbReference>
<accession>A0A318XS24</accession>
<protein>
    <submittedName>
        <fullName evidence="3">FHA domain-containing protein</fullName>
    </submittedName>
</protein>
<dbReference type="CDD" id="cd00060">
    <property type="entry name" value="FHA"/>
    <property type="match status" value="1"/>
</dbReference>
<dbReference type="Pfam" id="PF00498">
    <property type="entry name" value="FHA"/>
    <property type="match status" value="1"/>
</dbReference>
<dbReference type="InterPro" id="IPR008984">
    <property type="entry name" value="SMAD_FHA_dom_sf"/>
</dbReference>
<dbReference type="InterPro" id="IPR000253">
    <property type="entry name" value="FHA_dom"/>
</dbReference>
<gene>
    <name evidence="3" type="ORF">LY28_00205</name>
</gene>
<dbReference type="EMBL" id="QKMR01000001">
    <property type="protein sequence ID" value="PYG90324.1"/>
    <property type="molecule type" value="Genomic_DNA"/>
</dbReference>
<keyword evidence="4" id="KW-1185">Reference proteome</keyword>
<dbReference type="RefSeq" id="WP_110460296.1">
    <property type="nucleotide sequence ID" value="NZ_QKMR01000001.1"/>
</dbReference>
<dbReference type="AlphaFoldDB" id="A0A318XS24"/>
<name>A0A318XS24_9FIRM</name>
<dbReference type="SMART" id="SM00240">
    <property type="entry name" value="FHA"/>
    <property type="match status" value="1"/>
</dbReference>
<keyword evidence="1" id="KW-0472">Membrane</keyword>
<feature type="transmembrane region" description="Helical" evidence="1">
    <location>
        <begin position="12"/>
        <end position="31"/>
    </location>
</feature>
<comment type="caution">
    <text evidence="3">The sequence shown here is derived from an EMBL/GenBank/DDBJ whole genome shotgun (WGS) entry which is preliminary data.</text>
</comment>
<reference evidence="3 4" key="1">
    <citation type="submission" date="2018-06" db="EMBL/GenBank/DDBJ databases">
        <title>Genomic Encyclopedia of Type Strains, Phase I: the one thousand microbial genomes (KMG-I) project.</title>
        <authorList>
            <person name="Kyrpides N."/>
        </authorList>
    </citation>
    <scope>NUCLEOTIDE SEQUENCE [LARGE SCALE GENOMIC DNA]</scope>
    <source>
        <strain evidence="3 4">DSM 19573</strain>
    </source>
</reference>
<dbReference type="InterPro" id="IPR050923">
    <property type="entry name" value="Cell_Proc_Reg/RNA_Proc"/>
</dbReference>
<feature type="domain" description="FHA" evidence="2">
    <location>
        <begin position="76"/>
        <end position="125"/>
    </location>
</feature>
<dbReference type="OrthoDB" id="9816434at2"/>
<keyword evidence="1" id="KW-0812">Transmembrane</keyword>
<keyword evidence="1" id="KW-1133">Transmembrane helix</keyword>